<dbReference type="InterPro" id="IPR035965">
    <property type="entry name" value="PAS-like_dom_sf"/>
</dbReference>
<dbReference type="SMART" id="SM00091">
    <property type="entry name" value="PAS"/>
    <property type="match status" value="2"/>
</dbReference>
<accession>A0A059ZTE7</accession>
<evidence type="ECO:0000313" key="4">
    <source>
        <dbReference type="EMBL" id="AIA54885.1"/>
    </source>
</evidence>
<dbReference type="Gene3D" id="3.30.450.20">
    <property type="entry name" value="PAS domain"/>
    <property type="match status" value="2"/>
</dbReference>
<dbReference type="GO" id="GO:0003824">
    <property type="term" value="F:catalytic activity"/>
    <property type="evidence" value="ECO:0007669"/>
    <property type="project" value="UniProtKB-ARBA"/>
</dbReference>
<reference evidence="4 5" key="1">
    <citation type="journal article" date="2009" name="J. Bacteriol.">
        <title>Draft genome sequence of the extremely acidophilic bacterium Acidithiobacillus caldus ATCC 51756 reveals metabolic versatility in the genus Acidithiobacillus.</title>
        <authorList>
            <person name="Valdes J."/>
            <person name="Quatrini R."/>
            <person name="Hallberg K."/>
            <person name="Dopson M."/>
            <person name="Valenzuela P.D."/>
            <person name="Holmes D.S."/>
        </authorList>
    </citation>
    <scope>NUCLEOTIDE SEQUENCE [LARGE SCALE GENOMIC DNA]</scope>
    <source>
        <strain evidence="5">ATCC 51756 / DSM 8584 / KU</strain>
    </source>
</reference>
<dbReference type="SMART" id="SM00267">
    <property type="entry name" value="GGDEF"/>
    <property type="match status" value="1"/>
</dbReference>
<dbReference type="SUPFAM" id="SSF55073">
    <property type="entry name" value="Nucleotide cyclase"/>
    <property type="match status" value="1"/>
</dbReference>
<dbReference type="CDD" id="cd01949">
    <property type="entry name" value="GGDEF"/>
    <property type="match status" value="1"/>
</dbReference>
<evidence type="ECO:0000259" key="3">
    <source>
        <dbReference type="PROSITE" id="PS50887"/>
    </source>
</evidence>
<evidence type="ECO:0000259" key="2">
    <source>
        <dbReference type="PROSITE" id="PS50113"/>
    </source>
</evidence>
<name>A0A059ZTE7_ACICK</name>
<dbReference type="PROSITE" id="PS50113">
    <property type="entry name" value="PAC"/>
    <property type="match status" value="1"/>
</dbReference>
<dbReference type="AlphaFoldDB" id="A0A059ZTE7"/>
<dbReference type="KEGG" id="acz:Acaty_c1013"/>
<dbReference type="PANTHER" id="PTHR44757:SF4">
    <property type="entry name" value="DIGUANYLATE CYCLASE DGCE-RELATED"/>
    <property type="match status" value="1"/>
</dbReference>
<dbReference type="InterPro" id="IPR000160">
    <property type="entry name" value="GGDEF_dom"/>
</dbReference>
<dbReference type="InterPro" id="IPR043128">
    <property type="entry name" value="Rev_trsase/Diguanyl_cyclase"/>
</dbReference>
<dbReference type="eggNOG" id="COG2199">
    <property type="taxonomic scope" value="Bacteria"/>
</dbReference>
<dbReference type="Pfam" id="PF13426">
    <property type="entry name" value="PAS_9"/>
    <property type="match status" value="2"/>
</dbReference>
<dbReference type="Pfam" id="PF00990">
    <property type="entry name" value="GGDEF"/>
    <property type="match status" value="1"/>
</dbReference>
<feature type="domain" description="GGDEF" evidence="3">
    <location>
        <begin position="298"/>
        <end position="432"/>
    </location>
</feature>
<dbReference type="NCBIfam" id="TIGR00229">
    <property type="entry name" value="sensory_box"/>
    <property type="match status" value="1"/>
</dbReference>
<dbReference type="InterPro" id="IPR029787">
    <property type="entry name" value="Nucleotide_cyclase"/>
</dbReference>
<protein>
    <submittedName>
        <fullName evidence="4">Diguanylate cyclase/phosphodiesterase (GGDEF &amp; EAL domains) with PAS/PAC sensor(S)</fullName>
    </submittedName>
</protein>
<dbReference type="PROSITE" id="PS50887">
    <property type="entry name" value="GGDEF"/>
    <property type="match status" value="1"/>
</dbReference>
<gene>
    <name evidence="4" type="ORF">Acaty_c1013</name>
</gene>
<feature type="domain" description="PAS" evidence="1">
    <location>
        <begin position="143"/>
        <end position="209"/>
    </location>
</feature>
<dbReference type="InterPro" id="IPR052155">
    <property type="entry name" value="Biofilm_reg_signaling"/>
</dbReference>
<dbReference type="HOGENOM" id="CLU_000445_11_4_6"/>
<dbReference type="EMBL" id="CP005986">
    <property type="protein sequence ID" value="AIA54885.1"/>
    <property type="molecule type" value="Genomic_DNA"/>
</dbReference>
<dbReference type="PANTHER" id="PTHR44757">
    <property type="entry name" value="DIGUANYLATE CYCLASE DGCP"/>
    <property type="match status" value="1"/>
</dbReference>
<dbReference type="InterPro" id="IPR001610">
    <property type="entry name" value="PAC"/>
</dbReference>
<dbReference type="InterPro" id="IPR000700">
    <property type="entry name" value="PAS-assoc_C"/>
</dbReference>
<dbReference type="Gene3D" id="3.30.70.270">
    <property type="match status" value="1"/>
</dbReference>
<dbReference type="FunFam" id="3.30.70.270:FF:000001">
    <property type="entry name" value="Diguanylate cyclase domain protein"/>
    <property type="match status" value="1"/>
</dbReference>
<evidence type="ECO:0000259" key="1">
    <source>
        <dbReference type="PROSITE" id="PS50112"/>
    </source>
</evidence>
<dbReference type="SUPFAM" id="SSF55785">
    <property type="entry name" value="PYP-like sensor domain (PAS domain)"/>
    <property type="match status" value="2"/>
</dbReference>
<dbReference type="Proteomes" id="UP000005522">
    <property type="component" value="Chromosome"/>
</dbReference>
<dbReference type="PROSITE" id="PS50112">
    <property type="entry name" value="PAS"/>
    <property type="match status" value="1"/>
</dbReference>
<dbReference type="NCBIfam" id="TIGR00254">
    <property type="entry name" value="GGDEF"/>
    <property type="match status" value="1"/>
</dbReference>
<dbReference type="SMART" id="SM00086">
    <property type="entry name" value="PAC"/>
    <property type="match status" value="2"/>
</dbReference>
<organism evidence="4 5">
    <name type="scientific">Acidithiobacillus caldus (strain ATCC 51756 / DSM 8584 / KU)</name>
    <dbReference type="NCBI Taxonomy" id="637389"/>
    <lineage>
        <taxon>Bacteria</taxon>
        <taxon>Pseudomonadati</taxon>
        <taxon>Pseudomonadota</taxon>
        <taxon>Acidithiobacillia</taxon>
        <taxon>Acidithiobacillales</taxon>
        <taxon>Acidithiobacillaceae</taxon>
        <taxon>Acidithiobacillus</taxon>
    </lineage>
</organism>
<sequence>MRTDGTPSEGSDYISALMNLGGLDVLRICPSPHVILNKRRIIFLNTAAMALLDGSEAEEFLHKDIIEFVHPLDQELVLYRFSALTESHPKNAPTLIRLRTRTGAIRAVVVSSATTRVNGLRIDLASGTEVTELLKMDAALKASEENFQRLFENMHDVFYRTNERQELVMVGPGSMRMLGYTVEEVLGRPAADFYLVPEERSLVVEAIQKHGEIRDHPARLRHKDGRVVHVAITSRALKGAGGELLGVEGIFRDVTAEVEAKAALTRLATWDDLTDTLNRRAFLEQTGKYIRHLRRYPEESLLVIVDLDHFKAVNDRFGHLAGDKVLRTTAEIIRDVLRSTDLFGRLGGDEFAIVFRKCCPEEGYDILGRILSRICGTEVALSGREHVCLSVSLGATPLLAEDQPTALALARADRALYWAKAQGRGRCAFAPIDGEPFLPSYP</sequence>
<evidence type="ECO:0000313" key="5">
    <source>
        <dbReference type="Proteomes" id="UP000005522"/>
    </source>
</evidence>
<proteinExistence type="predicted"/>
<dbReference type="CDD" id="cd00130">
    <property type="entry name" value="PAS"/>
    <property type="match status" value="2"/>
</dbReference>
<dbReference type="InterPro" id="IPR000014">
    <property type="entry name" value="PAS"/>
</dbReference>
<feature type="domain" description="PAC" evidence="2">
    <location>
        <begin position="214"/>
        <end position="266"/>
    </location>
</feature>